<dbReference type="RefSeq" id="WP_011368011.1">
    <property type="nucleotide sequence ID" value="NC_007519.1"/>
</dbReference>
<keyword evidence="2" id="KW-1133">Transmembrane helix</keyword>
<protein>
    <submittedName>
        <fullName evidence="4">MJ0042 family finger-like protein</fullName>
    </submittedName>
</protein>
<gene>
    <name evidence="4" type="ordered locus">Dde_2111</name>
</gene>
<keyword evidence="5" id="KW-1185">Reference proteome</keyword>
<dbReference type="InterPro" id="IPR021834">
    <property type="entry name" value="DUF3426"/>
</dbReference>
<evidence type="ECO:0000256" key="2">
    <source>
        <dbReference type="SAM" id="Phobius"/>
    </source>
</evidence>
<dbReference type="AlphaFoldDB" id="Q30ZI8"/>
<dbReference type="InterPro" id="IPR011723">
    <property type="entry name" value="Znf/thioredoxin_put"/>
</dbReference>
<keyword evidence="2" id="KW-0472">Membrane</keyword>
<dbReference type="eggNOG" id="ENOG5031BGX">
    <property type="taxonomic scope" value="Bacteria"/>
</dbReference>
<dbReference type="Pfam" id="PF11906">
    <property type="entry name" value="DUF3426"/>
    <property type="match status" value="1"/>
</dbReference>
<evidence type="ECO:0000313" key="4">
    <source>
        <dbReference type="EMBL" id="ABB38908.1"/>
    </source>
</evidence>
<feature type="compositionally biased region" description="Low complexity" evidence="1">
    <location>
        <begin position="47"/>
        <end position="61"/>
    </location>
</feature>
<dbReference type="Proteomes" id="UP000002710">
    <property type="component" value="Chromosome"/>
</dbReference>
<organism evidence="4 5">
    <name type="scientific">Oleidesulfovibrio alaskensis (strain ATCC BAA-1058 / DSM 17464 / G20)</name>
    <name type="common">Desulfovibrio alaskensis</name>
    <dbReference type="NCBI Taxonomy" id="207559"/>
    <lineage>
        <taxon>Bacteria</taxon>
        <taxon>Pseudomonadati</taxon>
        <taxon>Thermodesulfobacteriota</taxon>
        <taxon>Desulfovibrionia</taxon>
        <taxon>Desulfovibrionales</taxon>
        <taxon>Desulfovibrionaceae</taxon>
        <taxon>Oleidesulfovibrio</taxon>
    </lineage>
</organism>
<accession>Q30ZI8</accession>
<reference evidence="4 5" key="1">
    <citation type="journal article" date="2011" name="J. Bacteriol.">
        <title>Complete genome sequence and updated annotation of Desulfovibrio alaskensis G20.</title>
        <authorList>
            <person name="Hauser L.J."/>
            <person name="Land M.L."/>
            <person name="Brown S.D."/>
            <person name="Larimer F."/>
            <person name="Keller K.L."/>
            <person name="Rapp-Giles B.J."/>
            <person name="Price M.N."/>
            <person name="Lin M."/>
            <person name="Bruce D.C."/>
            <person name="Detter J.C."/>
            <person name="Tapia R."/>
            <person name="Han C.S."/>
            <person name="Goodwin L.A."/>
            <person name="Cheng J.F."/>
            <person name="Pitluck S."/>
            <person name="Copeland A."/>
            <person name="Lucas S."/>
            <person name="Nolan M."/>
            <person name="Lapidus A.L."/>
            <person name="Palumbo A.V."/>
            <person name="Wall J.D."/>
        </authorList>
    </citation>
    <scope>NUCLEOTIDE SEQUENCE [LARGE SCALE GENOMIC DNA]</scope>
    <source>
        <strain evidence="5">ATCC BAA 1058 / DSM 17464 / G20</strain>
    </source>
</reference>
<keyword evidence="2" id="KW-0812">Transmembrane</keyword>
<feature type="domain" description="Zinc finger/thioredoxin putative" evidence="3">
    <location>
        <begin position="1"/>
        <end position="35"/>
    </location>
</feature>
<name>Q30ZI8_OLEA2</name>
<feature type="region of interest" description="Disordered" evidence="1">
    <location>
        <begin position="41"/>
        <end position="69"/>
    </location>
</feature>
<proteinExistence type="predicted"/>
<dbReference type="KEGG" id="dde:Dde_2111"/>
<dbReference type="EMBL" id="CP000112">
    <property type="protein sequence ID" value="ABB38908.1"/>
    <property type="molecule type" value="Genomic_DNA"/>
</dbReference>
<evidence type="ECO:0000259" key="3">
    <source>
        <dbReference type="Pfam" id="PF13717"/>
    </source>
</evidence>
<sequence>MHVTCPNCKTVYNLAEELVRPGAKCRCTVCKEVFPLVIDAPEDDTAPSDSATDSSPASLPSFDLDEPGPVNKKKKGGALLGIVAAVVLLACAAGGIYLFAPELVSFIDSRPVAQEPAPEPVPTEQVKKIALRSVRQYTITNEKIGRITVIEGKVVNNFSSPKDLIKIEALLFDDSGQTVMSKQQLCGVTASLFQLQVLSENELETTLTNKVEVLTNNTNVQPGSEVPFMVAFYNPPQTVREFLVKVVEAKNPPPSN</sequence>
<dbReference type="STRING" id="207559.Dde_2111"/>
<dbReference type="Pfam" id="PF13717">
    <property type="entry name" value="Zn_ribbon_4"/>
    <property type="match status" value="1"/>
</dbReference>
<dbReference type="HOGENOM" id="CLU_060912_0_0_7"/>
<dbReference type="NCBIfam" id="TIGR02098">
    <property type="entry name" value="MJ0042_CXXC"/>
    <property type="match status" value="1"/>
</dbReference>
<feature type="transmembrane region" description="Helical" evidence="2">
    <location>
        <begin position="78"/>
        <end position="100"/>
    </location>
</feature>
<evidence type="ECO:0000313" key="5">
    <source>
        <dbReference type="Proteomes" id="UP000002710"/>
    </source>
</evidence>
<evidence type="ECO:0000256" key="1">
    <source>
        <dbReference type="SAM" id="MobiDB-lite"/>
    </source>
</evidence>